<reference evidence="2 5" key="1">
    <citation type="journal article" date="2011" name="Nature">
        <title>The Medicago genome provides insight into the evolution of rhizobial symbioses.</title>
        <authorList>
            <person name="Young N.D."/>
            <person name="Debelle F."/>
            <person name="Oldroyd G.E."/>
            <person name="Geurts R."/>
            <person name="Cannon S.B."/>
            <person name="Udvardi M.K."/>
            <person name="Benedito V.A."/>
            <person name="Mayer K.F."/>
            <person name="Gouzy J."/>
            <person name="Schoof H."/>
            <person name="Van de Peer Y."/>
            <person name="Proost S."/>
            <person name="Cook D.R."/>
            <person name="Meyers B.C."/>
            <person name="Spannagl M."/>
            <person name="Cheung F."/>
            <person name="De Mita S."/>
            <person name="Krishnakumar V."/>
            <person name="Gundlach H."/>
            <person name="Zhou S."/>
            <person name="Mudge J."/>
            <person name="Bharti A.K."/>
            <person name="Murray J.D."/>
            <person name="Naoumkina M.A."/>
            <person name="Rosen B."/>
            <person name="Silverstein K.A."/>
            <person name="Tang H."/>
            <person name="Rombauts S."/>
            <person name="Zhao P.X."/>
            <person name="Zhou P."/>
            <person name="Barbe V."/>
            <person name="Bardou P."/>
            <person name="Bechner M."/>
            <person name="Bellec A."/>
            <person name="Berger A."/>
            <person name="Berges H."/>
            <person name="Bidwell S."/>
            <person name="Bisseling T."/>
            <person name="Choisne N."/>
            <person name="Couloux A."/>
            <person name="Denny R."/>
            <person name="Deshpande S."/>
            <person name="Dai X."/>
            <person name="Doyle J.J."/>
            <person name="Dudez A.M."/>
            <person name="Farmer A.D."/>
            <person name="Fouteau S."/>
            <person name="Franken C."/>
            <person name="Gibelin C."/>
            <person name="Gish J."/>
            <person name="Goldstein S."/>
            <person name="Gonzalez A.J."/>
            <person name="Green P.J."/>
            <person name="Hallab A."/>
            <person name="Hartog M."/>
            <person name="Hua A."/>
            <person name="Humphray S.J."/>
            <person name="Jeong D.H."/>
            <person name="Jing Y."/>
            <person name="Jocker A."/>
            <person name="Kenton S.M."/>
            <person name="Kim D.J."/>
            <person name="Klee K."/>
            <person name="Lai H."/>
            <person name="Lang C."/>
            <person name="Lin S."/>
            <person name="Macmil S.L."/>
            <person name="Magdelenat G."/>
            <person name="Matthews L."/>
            <person name="McCorrison J."/>
            <person name="Monaghan E.L."/>
            <person name="Mun J.H."/>
            <person name="Najar F.Z."/>
            <person name="Nicholson C."/>
            <person name="Noirot C."/>
            <person name="O'Bleness M."/>
            <person name="Paule C.R."/>
            <person name="Poulain J."/>
            <person name="Prion F."/>
            <person name="Qin B."/>
            <person name="Qu C."/>
            <person name="Retzel E.F."/>
            <person name="Riddle C."/>
            <person name="Sallet E."/>
            <person name="Samain S."/>
            <person name="Samson N."/>
            <person name="Sanders I."/>
            <person name="Saurat O."/>
            <person name="Scarpelli C."/>
            <person name="Schiex T."/>
            <person name="Segurens B."/>
            <person name="Severin A.J."/>
            <person name="Sherrier D.J."/>
            <person name="Shi R."/>
            <person name="Sims S."/>
            <person name="Singer S.R."/>
            <person name="Sinharoy S."/>
            <person name="Sterck L."/>
            <person name="Viollet A."/>
            <person name="Wang B.B."/>
            <person name="Wang K."/>
            <person name="Wang M."/>
            <person name="Wang X."/>
            <person name="Warfsmann J."/>
            <person name="Weissenbach J."/>
            <person name="White D.D."/>
            <person name="White J.D."/>
            <person name="Wiley G.B."/>
            <person name="Wincker P."/>
            <person name="Xing Y."/>
            <person name="Yang L."/>
            <person name="Yao Z."/>
            <person name="Ying F."/>
            <person name="Zhai J."/>
            <person name="Zhou L."/>
            <person name="Zuber A."/>
            <person name="Denarie J."/>
            <person name="Dixon R.A."/>
            <person name="May G.D."/>
            <person name="Schwartz D.C."/>
            <person name="Rogers J."/>
            <person name="Quetier F."/>
            <person name="Town C.D."/>
            <person name="Roe B.A."/>
        </authorList>
    </citation>
    <scope>NUCLEOTIDE SEQUENCE [LARGE SCALE GENOMIC DNA]</scope>
    <source>
        <strain evidence="2">A17</strain>
        <strain evidence="4 5">cv. Jemalong A17</strain>
    </source>
</reference>
<dbReference type="EnsemblPlants" id="KEH26478">
    <property type="protein sequence ID" value="KEH26478"/>
    <property type="gene ID" value="MTR_6g461660"/>
</dbReference>
<dbReference type="Pfam" id="PF07734">
    <property type="entry name" value="FBA_1"/>
    <property type="match status" value="1"/>
</dbReference>
<sequence>MSHQKKSLIVTNEKVNNYLHDDIVFSILSKLPLKSLKRFGCVRKSWSLLFENTYFMNMVRSYFLSKDPSHRRDAFLLLGQVFSPTITLYSLSDERIENMVKLNIPNPFQEQTETCFVFDILNMGGINDIIYVRCHLRNNDLEIYTRDLLWNPTTDELKVIPRSPTKDPRSPVTVDVSVHGFGYDCVKHDYKVLQHIQFIGRSYPCTGYVSLGDITFEPFWEIYNLRSNSWRKLDVFMPTFYHTPHARVYMDGVCHWLYIDFESYLGSFDLSNETFFTTAIPSDIDCGFDEGYIWRHLMVLNESIALVTYHEKKTTLNISILGELNVKESWIKLFIFGFLPSIEFPIGVAKGKLFFKRIDKELAWIDLTTHMIEDFGAKEGDCSFNMLVCKENFLPIDRCNK</sequence>
<organism evidence="2 5">
    <name type="scientific">Medicago truncatula</name>
    <name type="common">Barrel medic</name>
    <name type="synonym">Medicago tribuloides</name>
    <dbReference type="NCBI Taxonomy" id="3880"/>
    <lineage>
        <taxon>Eukaryota</taxon>
        <taxon>Viridiplantae</taxon>
        <taxon>Streptophyta</taxon>
        <taxon>Embryophyta</taxon>
        <taxon>Tracheophyta</taxon>
        <taxon>Spermatophyta</taxon>
        <taxon>Magnoliopsida</taxon>
        <taxon>eudicotyledons</taxon>
        <taxon>Gunneridae</taxon>
        <taxon>Pentapetalae</taxon>
        <taxon>rosids</taxon>
        <taxon>fabids</taxon>
        <taxon>Fabales</taxon>
        <taxon>Fabaceae</taxon>
        <taxon>Papilionoideae</taxon>
        <taxon>50 kb inversion clade</taxon>
        <taxon>NPAAA clade</taxon>
        <taxon>Hologalegina</taxon>
        <taxon>IRL clade</taxon>
        <taxon>Trifolieae</taxon>
        <taxon>Medicago</taxon>
    </lineage>
</organism>
<proteinExistence type="predicted"/>
<dbReference type="SUPFAM" id="SSF81383">
    <property type="entry name" value="F-box domain"/>
    <property type="match status" value="1"/>
</dbReference>
<evidence type="ECO:0000313" key="2">
    <source>
        <dbReference type="EMBL" id="KEH26478.1"/>
    </source>
</evidence>
<dbReference type="OrthoDB" id="1430190at2759"/>
<reference evidence="6" key="4">
    <citation type="journal article" date="2018" name="Nat. Plants">
        <title>Whole-genome landscape of Medicago truncatula symbiotic genes.</title>
        <authorList>
            <person name="Pecrix Y."/>
            <person name="Staton S.E."/>
            <person name="Sallet E."/>
            <person name="Lelandais-Briere C."/>
            <person name="Moreau S."/>
            <person name="Carrere S."/>
            <person name="Blein T."/>
            <person name="Jardinaud M.F."/>
            <person name="Latrasse D."/>
            <person name="Zouine M."/>
            <person name="Zahm M."/>
            <person name="Kreplak J."/>
            <person name="Mayjonade B."/>
            <person name="Satge C."/>
            <person name="Perez M."/>
            <person name="Cauet S."/>
            <person name="Marande W."/>
            <person name="Chantry-Darmon C."/>
            <person name="Lopez-Roques C."/>
            <person name="Bouchez O."/>
            <person name="Berard A."/>
            <person name="Debelle F."/>
            <person name="Munos S."/>
            <person name="Bendahmane A."/>
            <person name="Berges H."/>
            <person name="Niebel A."/>
            <person name="Buitink J."/>
            <person name="Frugier F."/>
            <person name="Benhamed M."/>
            <person name="Crespi M."/>
            <person name="Gouzy J."/>
            <person name="Gamas P."/>
        </authorList>
    </citation>
    <scope>NUCLEOTIDE SEQUENCE [LARGE SCALE GENOMIC DNA]</scope>
    <source>
        <strain evidence="6">cv. Jemalong A17</strain>
    </source>
</reference>
<dbReference type="InterPro" id="IPR006527">
    <property type="entry name" value="F-box-assoc_dom_typ1"/>
</dbReference>
<evidence type="ECO:0000313" key="4">
    <source>
        <dbReference type="EnsemblPlants" id="KEH26478"/>
    </source>
</evidence>
<dbReference type="Proteomes" id="UP000002051">
    <property type="component" value="Chromosome 6"/>
</dbReference>
<dbReference type="AlphaFoldDB" id="A0A072UBS5"/>
<keyword evidence="5" id="KW-1185">Reference proteome</keyword>
<feature type="domain" description="F-box associated beta-propeller type 1" evidence="1">
    <location>
        <begin position="144"/>
        <end position="366"/>
    </location>
</feature>
<evidence type="ECO:0000259" key="1">
    <source>
        <dbReference type="Pfam" id="PF07734"/>
    </source>
</evidence>
<dbReference type="EMBL" id="PSQE01000006">
    <property type="protein sequence ID" value="RHN52028.1"/>
    <property type="molecule type" value="Genomic_DNA"/>
</dbReference>
<dbReference type="NCBIfam" id="TIGR01640">
    <property type="entry name" value="F_box_assoc_1"/>
    <property type="match status" value="1"/>
</dbReference>
<name>A0A072UBS5_MEDTR</name>
<evidence type="ECO:0000313" key="3">
    <source>
        <dbReference type="EMBL" id="RHN52028.1"/>
    </source>
</evidence>
<gene>
    <name evidence="4" type="primary">25497133</name>
    <name evidence="2" type="ordered locus">MTR_6g461660</name>
    <name evidence="3" type="ORF">MtrunA17_Chr6g0475921</name>
</gene>
<evidence type="ECO:0000313" key="5">
    <source>
        <dbReference type="Proteomes" id="UP000002051"/>
    </source>
</evidence>
<reference evidence="3" key="5">
    <citation type="journal article" date="2018" name="Nat. Plants">
        <title>Whole-genome landscape of Medicago truncatula symbiotic genes.</title>
        <authorList>
            <person name="Pecrix Y."/>
            <person name="Gamas P."/>
            <person name="Carrere S."/>
        </authorList>
    </citation>
    <scope>NUCLEOTIDE SEQUENCE</scope>
    <source>
        <tissue evidence="3">Leaves</tissue>
    </source>
</reference>
<dbReference type="InterPro" id="IPR017451">
    <property type="entry name" value="F-box-assoc_interact_dom"/>
</dbReference>
<reference evidence="2 5" key="2">
    <citation type="journal article" date="2014" name="BMC Genomics">
        <title>An improved genome release (version Mt4.0) for the model legume Medicago truncatula.</title>
        <authorList>
            <person name="Tang H."/>
            <person name="Krishnakumar V."/>
            <person name="Bidwell S."/>
            <person name="Rosen B."/>
            <person name="Chan A."/>
            <person name="Zhou S."/>
            <person name="Gentzbittel L."/>
            <person name="Childs K.L."/>
            <person name="Yandell M."/>
            <person name="Gundlach H."/>
            <person name="Mayer K.F."/>
            <person name="Schwartz D.C."/>
            <person name="Town C.D."/>
        </authorList>
    </citation>
    <scope>GENOME REANNOTATION</scope>
    <source>
        <strain evidence="2">A17</strain>
        <strain evidence="4 5">cv. Jemalong A17</strain>
    </source>
</reference>
<dbReference type="InterPro" id="IPR036047">
    <property type="entry name" value="F-box-like_dom_sf"/>
</dbReference>
<protein>
    <submittedName>
        <fullName evidence="2">F-box protein interaction domain protein</fullName>
    </submittedName>
    <submittedName>
        <fullName evidence="3">Putative F-box domain-containing protein</fullName>
    </submittedName>
</protein>
<accession>A0A072UBS5</accession>
<dbReference type="PANTHER" id="PTHR31672:SF13">
    <property type="entry name" value="F-BOX PROTEIN CPR30-LIKE"/>
    <property type="match status" value="1"/>
</dbReference>
<dbReference type="InterPro" id="IPR050796">
    <property type="entry name" value="SCF_F-box_component"/>
</dbReference>
<dbReference type="Proteomes" id="UP000265566">
    <property type="component" value="Chromosome 6"/>
</dbReference>
<dbReference type="PANTHER" id="PTHR31672">
    <property type="entry name" value="BNACNNG10540D PROTEIN"/>
    <property type="match status" value="1"/>
</dbReference>
<dbReference type="Gramene" id="rna36642">
    <property type="protein sequence ID" value="RHN52028.1"/>
    <property type="gene ID" value="gene36642"/>
</dbReference>
<reference evidence="4" key="3">
    <citation type="submission" date="2015-04" db="UniProtKB">
        <authorList>
            <consortium name="EnsemblPlants"/>
        </authorList>
    </citation>
    <scope>IDENTIFICATION</scope>
    <source>
        <strain evidence="4">cv. Jemalong A17</strain>
    </source>
</reference>
<evidence type="ECO:0000313" key="6">
    <source>
        <dbReference type="Proteomes" id="UP000265566"/>
    </source>
</evidence>
<dbReference type="KEGG" id="mtr:25497133"/>
<dbReference type="HOGENOM" id="CLU_027176_5_0_1"/>
<dbReference type="EMBL" id="CM001222">
    <property type="protein sequence ID" value="KEH26478.1"/>
    <property type="molecule type" value="Genomic_DNA"/>
</dbReference>